<feature type="signal peptide" evidence="1">
    <location>
        <begin position="1"/>
        <end position="18"/>
    </location>
</feature>
<dbReference type="EMBL" id="CDOD01000004">
    <property type="protein sequence ID" value="CEN32941.1"/>
    <property type="molecule type" value="Genomic_DNA"/>
</dbReference>
<sequence>MRKICLFFLLLITSTLYSQQLDDVNTDRPDQSEGVYTLPKNKFQLEDGFTFSDENISNNLMLRYGFFNGTEIRLSSDIEKNKSENIQVDNLVLSFKQRILQEKGSLPAITLVGYLAYKNPLKQWQTDVYLAFENNISEKFVLCYNVGTSNFFKELNVTTQFGYSISKDLYTFLEYFAVFGNQFPVHNFDTGVLYCITSDFQIDMSFGRSIFNENSNWFVSTGFAYRFF</sequence>
<dbReference type="Pfam" id="PF13557">
    <property type="entry name" value="Phenol_MetA_deg"/>
    <property type="match status" value="1"/>
</dbReference>
<evidence type="ECO:0000256" key="1">
    <source>
        <dbReference type="SAM" id="SignalP"/>
    </source>
</evidence>
<name>A0A0B7H065_9FLAO</name>
<evidence type="ECO:0000313" key="2">
    <source>
        <dbReference type="EMBL" id="CEN32941.1"/>
    </source>
</evidence>
<dbReference type="InterPro" id="IPR025737">
    <property type="entry name" value="FApF"/>
</dbReference>
<evidence type="ECO:0000313" key="3">
    <source>
        <dbReference type="Proteomes" id="UP000038055"/>
    </source>
</evidence>
<keyword evidence="1" id="KW-0732">Signal</keyword>
<gene>
    <name evidence="2" type="ORF">CCYN2B_120183</name>
</gene>
<keyword evidence="3" id="KW-1185">Reference proteome</keyword>
<dbReference type="eggNOG" id="ENOG502Z8AC">
    <property type="taxonomic scope" value="Bacteria"/>
</dbReference>
<feature type="chain" id="PRO_5002115650" description="Phenol degradation protein meta" evidence="1">
    <location>
        <begin position="19"/>
        <end position="228"/>
    </location>
</feature>
<accession>A0A0B7H065</accession>
<dbReference type="STRING" id="28189.CCYN74_110127"/>
<dbReference type="AlphaFoldDB" id="A0A0B7H065"/>
<proteinExistence type="predicted"/>
<protein>
    <recommendedName>
        <fullName evidence="4">Phenol degradation protein meta</fullName>
    </recommendedName>
</protein>
<evidence type="ECO:0008006" key="4">
    <source>
        <dbReference type="Google" id="ProtNLM"/>
    </source>
</evidence>
<organism evidence="2 3">
    <name type="scientific">Capnocytophaga cynodegmi</name>
    <dbReference type="NCBI Taxonomy" id="28189"/>
    <lineage>
        <taxon>Bacteria</taxon>
        <taxon>Pseudomonadati</taxon>
        <taxon>Bacteroidota</taxon>
        <taxon>Flavobacteriia</taxon>
        <taxon>Flavobacteriales</taxon>
        <taxon>Flavobacteriaceae</taxon>
        <taxon>Capnocytophaga</taxon>
    </lineage>
</organism>
<dbReference type="RefSeq" id="WP_041990428.1">
    <property type="nucleotide sequence ID" value="NZ_CDOD01000004.1"/>
</dbReference>
<dbReference type="Proteomes" id="UP000038055">
    <property type="component" value="Unassembled WGS sequence"/>
</dbReference>
<reference evidence="3" key="1">
    <citation type="submission" date="2015-01" db="EMBL/GenBank/DDBJ databases">
        <authorList>
            <person name="MANFREDI Pablo"/>
        </authorList>
    </citation>
    <scope>NUCLEOTIDE SEQUENCE [LARGE SCALE GENOMIC DNA]</scope>
    <source>
        <strain evidence="3">Ccyn2B</strain>
    </source>
</reference>